<keyword evidence="4 8" id="KW-1133">Transmembrane helix</keyword>
<accession>A0A191WCH9</accession>
<feature type="region of interest" description="Disordered" evidence="7">
    <location>
        <begin position="135"/>
        <end position="180"/>
    </location>
</feature>
<keyword evidence="2" id="KW-1003">Cell membrane</keyword>
<evidence type="ECO:0000313" key="11">
    <source>
        <dbReference type="EMBL" id="ANJ25898.1"/>
    </source>
</evidence>
<feature type="compositionally biased region" description="Low complexity" evidence="7">
    <location>
        <begin position="77"/>
        <end position="91"/>
    </location>
</feature>
<evidence type="ECO:0000259" key="9">
    <source>
        <dbReference type="Pfam" id="PF02687"/>
    </source>
</evidence>
<evidence type="ECO:0000256" key="5">
    <source>
        <dbReference type="ARBA" id="ARBA00023136"/>
    </source>
</evidence>
<comment type="subcellular location">
    <subcellularLocation>
        <location evidence="1">Cell membrane</location>
        <topology evidence="1">Multi-pass membrane protein</topology>
    </subcellularLocation>
</comment>
<dbReference type="GO" id="GO:0022857">
    <property type="term" value="F:transmembrane transporter activity"/>
    <property type="evidence" value="ECO:0007669"/>
    <property type="project" value="TreeGrafter"/>
</dbReference>
<keyword evidence="3 8" id="KW-0812">Transmembrane</keyword>
<gene>
    <name evidence="11" type="ORF">ATC03_03220</name>
</gene>
<evidence type="ECO:0000256" key="2">
    <source>
        <dbReference type="ARBA" id="ARBA00022475"/>
    </source>
</evidence>
<name>A0A191WCH9_9MICO</name>
<evidence type="ECO:0000256" key="6">
    <source>
        <dbReference type="ARBA" id="ARBA00038076"/>
    </source>
</evidence>
<protein>
    <recommendedName>
        <fullName evidence="13">ABC3 transporter permease protein domain-containing protein</fullName>
    </recommendedName>
</protein>
<dbReference type="Pfam" id="PF12704">
    <property type="entry name" value="MacB_PCD"/>
    <property type="match status" value="1"/>
</dbReference>
<keyword evidence="12" id="KW-1185">Reference proteome</keyword>
<dbReference type="OrthoDB" id="4832961at2"/>
<organism evidence="11 12">
    <name type="scientific">Agromyces aureus</name>
    <dbReference type="NCBI Taxonomy" id="453304"/>
    <lineage>
        <taxon>Bacteria</taxon>
        <taxon>Bacillati</taxon>
        <taxon>Actinomycetota</taxon>
        <taxon>Actinomycetes</taxon>
        <taxon>Micrococcales</taxon>
        <taxon>Microbacteriaceae</taxon>
        <taxon>Agromyces</taxon>
    </lineage>
</organism>
<dbReference type="STRING" id="453304.ATC03_03220"/>
<dbReference type="AlphaFoldDB" id="A0A191WCH9"/>
<evidence type="ECO:0000256" key="1">
    <source>
        <dbReference type="ARBA" id="ARBA00004651"/>
    </source>
</evidence>
<feature type="region of interest" description="Disordered" evidence="7">
    <location>
        <begin position="63"/>
        <end position="91"/>
    </location>
</feature>
<evidence type="ECO:0000313" key="12">
    <source>
        <dbReference type="Proteomes" id="UP000078437"/>
    </source>
</evidence>
<proteinExistence type="inferred from homology"/>
<evidence type="ECO:0000256" key="3">
    <source>
        <dbReference type="ARBA" id="ARBA00022692"/>
    </source>
</evidence>
<feature type="domain" description="ABC3 transporter permease C-terminal" evidence="9">
    <location>
        <begin position="342"/>
        <end position="418"/>
    </location>
</feature>
<feature type="domain" description="MacB-like periplasmic core" evidence="10">
    <location>
        <begin position="184"/>
        <end position="306"/>
    </location>
</feature>
<dbReference type="EMBL" id="CP013979">
    <property type="protein sequence ID" value="ANJ25898.1"/>
    <property type="molecule type" value="Genomic_DNA"/>
</dbReference>
<dbReference type="RefSeq" id="WP_067873028.1">
    <property type="nucleotide sequence ID" value="NZ_CP013979.1"/>
</dbReference>
<reference evidence="12" key="2">
    <citation type="submission" date="2016-01" db="EMBL/GenBank/DDBJ databases">
        <title>Complete genome sequence of Agromyces aureus AR33T and comparison with related organisms.</title>
        <authorList>
            <person name="Corretto E."/>
            <person name="Antonielli L."/>
            <person name="Sessitsch A."/>
            <person name="Brader G."/>
        </authorList>
    </citation>
    <scope>NUCLEOTIDE SEQUENCE [LARGE SCALE GENOMIC DNA]</scope>
    <source>
        <strain evidence="12">AR33</strain>
    </source>
</reference>
<feature type="transmembrane region" description="Helical" evidence="8">
    <location>
        <begin position="17"/>
        <end position="38"/>
    </location>
</feature>
<dbReference type="InterPro" id="IPR050250">
    <property type="entry name" value="Macrolide_Exporter_MacB"/>
</dbReference>
<dbReference type="InterPro" id="IPR025857">
    <property type="entry name" value="MacB_PCD"/>
</dbReference>
<feature type="transmembrane region" description="Helical" evidence="8">
    <location>
        <begin position="389"/>
        <end position="415"/>
    </location>
</feature>
<evidence type="ECO:0000256" key="4">
    <source>
        <dbReference type="ARBA" id="ARBA00022989"/>
    </source>
</evidence>
<evidence type="ECO:0000259" key="10">
    <source>
        <dbReference type="Pfam" id="PF12704"/>
    </source>
</evidence>
<keyword evidence="5 8" id="KW-0472">Membrane</keyword>
<dbReference type="PANTHER" id="PTHR30572">
    <property type="entry name" value="MEMBRANE COMPONENT OF TRANSPORTER-RELATED"/>
    <property type="match status" value="1"/>
</dbReference>
<feature type="compositionally biased region" description="Low complexity" evidence="7">
    <location>
        <begin position="146"/>
        <end position="170"/>
    </location>
</feature>
<evidence type="ECO:0000256" key="7">
    <source>
        <dbReference type="SAM" id="MobiDB-lite"/>
    </source>
</evidence>
<reference evidence="11 12" key="1">
    <citation type="journal article" date="2016" name="Int. J. Syst. Evol. Microbiol.">
        <title>Agromyces aureus sp. nov., isolated from the rhizosphere of Salix caprea L. grown in a heavy-metal-contaminated soil.</title>
        <authorList>
            <person name="Corretto E."/>
            <person name="Antonielli L."/>
            <person name="Sessitsch A."/>
            <person name="Compant S."/>
            <person name="Gorfer M."/>
            <person name="Kuffner M."/>
            <person name="Brader G."/>
        </authorList>
    </citation>
    <scope>NUCLEOTIDE SEQUENCE [LARGE SCALE GENOMIC DNA]</scope>
    <source>
        <strain evidence="11 12">AR33</strain>
    </source>
</reference>
<evidence type="ECO:0000256" key="8">
    <source>
        <dbReference type="SAM" id="Phobius"/>
    </source>
</evidence>
<sequence length="517" mass="50773">MFFTYLRRELAGRRRQTAIIAIGMALAIALVIIVNSVASGVKAAQASVLESVYGVGTDITVTQTPTAPEEGGGGGPRFEFGSGAGTTTDGTTELSQSRLMAGFGSSTFDASALDTVLGVDNVAAAAGTLALTNTTFNGEMPDFSRQQGTDGGATTDQGADAGTDQQAAPPQGGPDGAGGSAFDVDSFSVLGLDPSADAIGPLSAVSLAEGRTLDADDTGAYVAVLDADYATSAELAVGDTMNIGGTDFEIVGTVTSNAADSASASNVYIPLDVAQALSGEDGMLSNLYVQAASSTDIAQVQADIEAALPDATVSTQEDLASSVSGSLSTASDLVSNLGLWLSLAVLVAAFLIAILFTISGVTRRTREFGTLKAIGWSNRRITGQVAGESLVQGLIGGALGIAIGLIGIVVINVIAPTLSGSASSGGFDLAGGAGRPGGGGSGSAGGDAAAAGGGRSFGGPMGQTAAATTEVALNAPITVSVIAIAVGIAILGGLLAGAIGGWRASRLRPAEALRSVG</sequence>
<feature type="transmembrane region" description="Helical" evidence="8">
    <location>
        <begin position="477"/>
        <end position="499"/>
    </location>
</feature>
<dbReference type="PANTHER" id="PTHR30572:SF4">
    <property type="entry name" value="ABC TRANSPORTER PERMEASE YTRF"/>
    <property type="match status" value="1"/>
</dbReference>
<dbReference type="GO" id="GO:0005886">
    <property type="term" value="C:plasma membrane"/>
    <property type="evidence" value="ECO:0007669"/>
    <property type="project" value="UniProtKB-SubCell"/>
</dbReference>
<feature type="transmembrane region" description="Helical" evidence="8">
    <location>
        <begin position="337"/>
        <end position="358"/>
    </location>
</feature>
<dbReference type="InterPro" id="IPR003838">
    <property type="entry name" value="ABC3_permease_C"/>
</dbReference>
<evidence type="ECO:0008006" key="13">
    <source>
        <dbReference type="Google" id="ProtNLM"/>
    </source>
</evidence>
<dbReference type="Pfam" id="PF02687">
    <property type="entry name" value="FtsX"/>
    <property type="match status" value="1"/>
</dbReference>
<comment type="similarity">
    <text evidence="6">Belongs to the ABC-4 integral membrane protein family.</text>
</comment>
<dbReference type="KEGG" id="agy:ATC03_03220"/>
<dbReference type="Proteomes" id="UP000078437">
    <property type="component" value="Chromosome"/>
</dbReference>